<evidence type="ECO:0000313" key="2">
    <source>
        <dbReference type="Proteomes" id="UP001596104"/>
    </source>
</evidence>
<name>A0ABW0H331_9HYPH</name>
<reference evidence="2" key="1">
    <citation type="journal article" date="2019" name="Int. J. Syst. Evol. Microbiol.">
        <title>The Global Catalogue of Microorganisms (GCM) 10K type strain sequencing project: providing services to taxonomists for standard genome sequencing and annotation.</title>
        <authorList>
            <consortium name="The Broad Institute Genomics Platform"/>
            <consortium name="The Broad Institute Genome Sequencing Center for Infectious Disease"/>
            <person name="Wu L."/>
            <person name="Ma J."/>
        </authorList>
    </citation>
    <scope>NUCLEOTIDE SEQUENCE [LARGE SCALE GENOMIC DNA]</scope>
    <source>
        <strain evidence="2">CGMCC 1.16326</strain>
    </source>
</reference>
<sequence length="244" mass="26618">MSRTFAIVGPGEIVRIADAPPLEVGLELGEPPLTADRLTDVTADGLWRPSLRLFPRGRAWPDESIEGIGAFIWHGLARMVAETMAQVHDWLNRARYGAFVTQCRPEFVEDHEREHGLPDACLAAVTDLATRRGLVLDAKTPPDTASGREIAFILRRAGFDVTLAEPFGFEFGVSEFGGPDGFASPHLQHIFLYTGPGLTLDWLAFGESGFGHIGFGELSDTGLTCLIERIRPAHTLGLLDLENS</sequence>
<organism evidence="1 2">
    <name type="scientific">Bosea vestrisii</name>
    <dbReference type="NCBI Taxonomy" id="151416"/>
    <lineage>
        <taxon>Bacteria</taxon>
        <taxon>Pseudomonadati</taxon>
        <taxon>Pseudomonadota</taxon>
        <taxon>Alphaproteobacteria</taxon>
        <taxon>Hyphomicrobiales</taxon>
        <taxon>Boseaceae</taxon>
        <taxon>Bosea</taxon>
    </lineage>
</organism>
<comment type="caution">
    <text evidence="1">The sequence shown here is derived from an EMBL/GenBank/DDBJ whole genome shotgun (WGS) entry which is preliminary data.</text>
</comment>
<dbReference type="EMBL" id="JBHSLV010000007">
    <property type="protein sequence ID" value="MFC5391612.1"/>
    <property type="molecule type" value="Genomic_DNA"/>
</dbReference>
<protein>
    <submittedName>
        <fullName evidence="1">Uncharacterized protein</fullName>
    </submittedName>
</protein>
<dbReference type="RefSeq" id="WP_377006415.1">
    <property type="nucleotide sequence ID" value="NZ_JBHSLV010000007.1"/>
</dbReference>
<proteinExistence type="predicted"/>
<keyword evidence="2" id="KW-1185">Reference proteome</keyword>
<accession>A0ABW0H331</accession>
<dbReference type="Proteomes" id="UP001596104">
    <property type="component" value="Unassembled WGS sequence"/>
</dbReference>
<evidence type="ECO:0000313" key="1">
    <source>
        <dbReference type="EMBL" id="MFC5391612.1"/>
    </source>
</evidence>
<gene>
    <name evidence="1" type="ORF">ACFPPC_03035</name>
</gene>